<gene>
    <name evidence="2" type="ORF">IAC72_01985</name>
</gene>
<proteinExistence type="predicted"/>
<dbReference type="InterPro" id="IPR026353">
    <property type="entry name" value="Hypoxan-DNA_Glyclase"/>
</dbReference>
<dbReference type="AlphaFoldDB" id="A0A9D1SPV2"/>
<keyword evidence="2" id="KW-0326">Glycosidase</keyword>
<keyword evidence="2" id="KW-0378">Hydrolase</keyword>
<protein>
    <submittedName>
        <fullName evidence="2">DNA-deoxyinosine glycosylase</fullName>
        <ecNumber evidence="2">3.2.2.15</ecNumber>
    </submittedName>
</protein>
<organism evidence="2 3">
    <name type="scientific">Candidatus Fimimonas merdipullorum</name>
    <dbReference type="NCBI Taxonomy" id="2840822"/>
    <lineage>
        <taxon>Bacteria</taxon>
        <taxon>Pseudomonadati</taxon>
        <taxon>Myxococcota</taxon>
        <taxon>Myxococcia</taxon>
        <taxon>Myxococcales</taxon>
        <taxon>Cystobacterineae</taxon>
        <taxon>Myxococcaceae</taxon>
        <taxon>Myxococcaceae incertae sedis</taxon>
        <taxon>Candidatus Fimimonas</taxon>
    </lineage>
</organism>
<dbReference type="Gene3D" id="3.40.470.10">
    <property type="entry name" value="Uracil-DNA glycosylase-like domain"/>
    <property type="match status" value="1"/>
</dbReference>
<reference evidence="2" key="1">
    <citation type="submission" date="2020-10" db="EMBL/GenBank/DDBJ databases">
        <authorList>
            <person name="Gilroy R."/>
        </authorList>
    </citation>
    <scope>NUCLEOTIDE SEQUENCE</scope>
    <source>
        <strain evidence="2">ChiHjej12B11-7776</strain>
    </source>
</reference>
<dbReference type="CDD" id="cd10032">
    <property type="entry name" value="UDG-F6_HDG"/>
    <property type="match status" value="1"/>
</dbReference>
<dbReference type="InterPro" id="IPR005122">
    <property type="entry name" value="Uracil-DNA_glycosylase-like"/>
</dbReference>
<sequence>MILQGFAPVFDENSRILVLGSFPSVKSRRTEFYYGNNRNRFWHVMQQAFGGSIRTKEDKISLCLANGIALWDIVQSCTAKGSLDSSLRNVSLVDLSLLNGCPLQKILCNGALAYKLVVKAYGGSLPVFKMPSTSPANVRFDGQVWIRALTGKE</sequence>
<evidence type="ECO:0000313" key="2">
    <source>
        <dbReference type="EMBL" id="HIU90774.1"/>
    </source>
</evidence>
<dbReference type="GO" id="GO:0033958">
    <property type="term" value="F:DNA-deoxyinosine glycosylase activity"/>
    <property type="evidence" value="ECO:0007669"/>
    <property type="project" value="UniProtKB-EC"/>
</dbReference>
<dbReference type="Pfam" id="PF03167">
    <property type="entry name" value="UDG"/>
    <property type="match status" value="1"/>
</dbReference>
<evidence type="ECO:0000259" key="1">
    <source>
        <dbReference type="SMART" id="SM00986"/>
    </source>
</evidence>
<dbReference type="Proteomes" id="UP000886852">
    <property type="component" value="Unassembled WGS sequence"/>
</dbReference>
<dbReference type="NCBIfam" id="TIGR04274">
    <property type="entry name" value="hypoxanDNAglyco"/>
    <property type="match status" value="1"/>
</dbReference>
<dbReference type="SUPFAM" id="SSF52141">
    <property type="entry name" value="Uracil-DNA glycosylase-like"/>
    <property type="match status" value="1"/>
</dbReference>
<dbReference type="EC" id="3.2.2.15" evidence="2"/>
<comment type="caution">
    <text evidence="2">The sequence shown here is derived from an EMBL/GenBank/DDBJ whole genome shotgun (WGS) entry which is preliminary data.</text>
</comment>
<name>A0A9D1SPV2_9BACT</name>
<dbReference type="InterPro" id="IPR036895">
    <property type="entry name" value="Uracil-DNA_glycosylase-like_sf"/>
</dbReference>
<feature type="domain" description="Uracil-DNA glycosylase-like" evidence="1">
    <location>
        <begin position="7"/>
        <end position="149"/>
    </location>
</feature>
<dbReference type="SMART" id="SM00987">
    <property type="entry name" value="UreE_C"/>
    <property type="match status" value="1"/>
</dbReference>
<reference evidence="2" key="2">
    <citation type="journal article" date="2021" name="PeerJ">
        <title>Extensive microbial diversity within the chicken gut microbiome revealed by metagenomics and culture.</title>
        <authorList>
            <person name="Gilroy R."/>
            <person name="Ravi A."/>
            <person name="Getino M."/>
            <person name="Pursley I."/>
            <person name="Horton D.L."/>
            <person name="Alikhan N.F."/>
            <person name="Baker D."/>
            <person name="Gharbi K."/>
            <person name="Hall N."/>
            <person name="Watson M."/>
            <person name="Adriaenssens E.M."/>
            <person name="Foster-Nyarko E."/>
            <person name="Jarju S."/>
            <person name="Secka A."/>
            <person name="Antonio M."/>
            <person name="Oren A."/>
            <person name="Chaudhuri R.R."/>
            <person name="La Ragione R."/>
            <person name="Hildebrand F."/>
            <person name="Pallen M.J."/>
        </authorList>
    </citation>
    <scope>NUCLEOTIDE SEQUENCE</scope>
    <source>
        <strain evidence="2">ChiHjej12B11-7776</strain>
    </source>
</reference>
<evidence type="ECO:0000313" key="3">
    <source>
        <dbReference type="Proteomes" id="UP000886852"/>
    </source>
</evidence>
<accession>A0A9D1SPV2</accession>
<dbReference type="SMART" id="SM00986">
    <property type="entry name" value="UDG"/>
    <property type="match status" value="1"/>
</dbReference>
<dbReference type="EMBL" id="DVOC01000036">
    <property type="protein sequence ID" value="HIU90774.1"/>
    <property type="molecule type" value="Genomic_DNA"/>
</dbReference>